<feature type="domain" description="Gram-positive cocci surface proteins LPxTG" evidence="7">
    <location>
        <begin position="11"/>
        <end position="51"/>
    </location>
</feature>
<dbReference type="NCBIfam" id="TIGR01167">
    <property type="entry name" value="LPXTG_anchor"/>
    <property type="match status" value="1"/>
</dbReference>
<gene>
    <name evidence="8" type="ORF">FN960_19170</name>
</gene>
<evidence type="ECO:0000313" key="8">
    <source>
        <dbReference type="EMBL" id="TSB44840.1"/>
    </source>
</evidence>
<dbReference type="OrthoDB" id="2566057at2"/>
<evidence type="ECO:0000313" key="9">
    <source>
        <dbReference type="Proteomes" id="UP000318521"/>
    </source>
</evidence>
<comment type="caution">
    <text evidence="8">The sequence shown here is derived from an EMBL/GenBank/DDBJ whole genome shotgun (WGS) entry which is preliminary data.</text>
</comment>
<keyword evidence="2" id="KW-0134">Cell wall</keyword>
<dbReference type="Pfam" id="PF00746">
    <property type="entry name" value="Gram_pos_anchor"/>
    <property type="match status" value="1"/>
</dbReference>
<name>A0A553ZTN7_9BACI</name>
<dbReference type="AlphaFoldDB" id="A0A553ZTN7"/>
<evidence type="ECO:0000256" key="5">
    <source>
        <dbReference type="ARBA" id="ARBA00023088"/>
    </source>
</evidence>
<keyword evidence="6" id="KW-0472">Membrane</keyword>
<keyword evidence="3" id="KW-0964">Secreted</keyword>
<organism evidence="8 9">
    <name type="scientific">Alkalicoccobacillus porphyridii</name>
    <dbReference type="NCBI Taxonomy" id="2597270"/>
    <lineage>
        <taxon>Bacteria</taxon>
        <taxon>Bacillati</taxon>
        <taxon>Bacillota</taxon>
        <taxon>Bacilli</taxon>
        <taxon>Bacillales</taxon>
        <taxon>Bacillaceae</taxon>
        <taxon>Alkalicoccobacillus</taxon>
    </lineage>
</organism>
<dbReference type="RefSeq" id="WP_143850488.1">
    <property type="nucleotide sequence ID" value="NZ_VLXZ01000018.1"/>
</dbReference>
<reference evidence="8 9" key="1">
    <citation type="submission" date="2019-07" db="EMBL/GenBank/DDBJ databases">
        <authorList>
            <person name="Park Y.J."/>
            <person name="Jeong S.E."/>
            <person name="Jung H.S."/>
        </authorList>
    </citation>
    <scope>NUCLEOTIDE SEQUENCE [LARGE SCALE GENOMIC DNA]</scope>
    <source>
        <strain evidence="9">P16(2019)</strain>
    </source>
</reference>
<dbReference type="InterPro" id="IPR019931">
    <property type="entry name" value="LPXTG_anchor"/>
</dbReference>
<evidence type="ECO:0000256" key="3">
    <source>
        <dbReference type="ARBA" id="ARBA00022525"/>
    </source>
</evidence>
<evidence type="ECO:0000256" key="6">
    <source>
        <dbReference type="SAM" id="Phobius"/>
    </source>
</evidence>
<keyword evidence="4" id="KW-0732">Signal</keyword>
<keyword evidence="6" id="KW-0812">Transmembrane</keyword>
<evidence type="ECO:0000256" key="2">
    <source>
        <dbReference type="ARBA" id="ARBA00022512"/>
    </source>
</evidence>
<sequence length="55" mass="5935">MTDGGASEQPPVKKGGQKLPETAMNLYVYLLAGVLLIISGVVFLFIKRRKAKSLS</sequence>
<evidence type="ECO:0000256" key="4">
    <source>
        <dbReference type="ARBA" id="ARBA00022729"/>
    </source>
</evidence>
<evidence type="ECO:0000259" key="7">
    <source>
        <dbReference type="Pfam" id="PF00746"/>
    </source>
</evidence>
<keyword evidence="9" id="KW-1185">Reference proteome</keyword>
<accession>A0A553ZTN7</accession>
<keyword evidence="5" id="KW-0572">Peptidoglycan-anchor</keyword>
<proteinExistence type="predicted"/>
<dbReference type="Proteomes" id="UP000318521">
    <property type="component" value="Unassembled WGS sequence"/>
</dbReference>
<comment type="subcellular location">
    <subcellularLocation>
        <location evidence="1">Secreted</location>
        <location evidence="1">Cell wall</location>
        <topology evidence="1">Peptidoglycan-anchor</topology>
    </subcellularLocation>
</comment>
<protein>
    <submittedName>
        <fullName evidence="8">LPXTG cell wall anchor domain-containing protein</fullName>
    </submittedName>
</protein>
<feature type="transmembrane region" description="Helical" evidence="6">
    <location>
        <begin position="26"/>
        <end position="46"/>
    </location>
</feature>
<evidence type="ECO:0000256" key="1">
    <source>
        <dbReference type="ARBA" id="ARBA00004168"/>
    </source>
</evidence>
<keyword evidence="6" id="KW-1133">Transmembrane helix</keyword>
<dbReference type="EMBL" id="VLXZ01000018">
    <property type="protein sequence ID" value="TSB44840.1"/>
    <property type="molecule type" value="Genomic_DNA"/>
</dbReference>